<dbReference type="PANTHER" id="PTHR12346:SF0">
    <property type="entry name" value="SIN3A, ISOFORM G"/>
    <property type="match status" value="1"/>
</dbReference>
<dbReference type="InterPro" id="IPR036600">
    <property type="entry name" value="PAH_sf"/>
</dbReference>
<dbReference type="PANTHER" id="PTHR12346">
    <property type="entry name" value="SIN3B-RELATED"/>
    <property type="match status" value="1"/>
</dbReference>
<protein>
    <submittedName>
        <fullName evidence="5">Uncharacterized protein</fullName>
    </submittedName>
</protein>
<dbReference type="InterPro" id="IPR003822">
    <property type="entry name" value="PAH"/>
</dbReference>
<dbReference type="Pfam" id="PF02671">
    <property type="entry name" value="PAH"/>
    <property type="match status" value="1"/>
</dbReference>
<dbReference type="HOGENOM" id="CLU_1517593_0_0_1"/>
<evidence type="ECO:0000313" key="6">
    <source>
        <dbReference type="Proteomes" id="UP000030641"/>
    </source>
</evidence>
<dbReference type="OrthoDB" id="3853996at2759"/>
<dbReference type="GO" id="GO:0000118">
    <property type="term" value="C:histone deacetylase complex"/>
    <property type="evidence" value="ECO:0007669"/>
    <property type="project" value="TreeGrafter"/>
</dbReference>
<name>A0A074Y8F1_AURSE</name>
<dbReference type="OMA" id="NTFHYDI"/>
<dbReference type="PROSITE" id="PS51477">
    <property type="entry name" value="PAH"/>
    <property type="match status" value="2"/>
</dbReference>
<reference evidence="5 6" key="1">
    <citation type="journal article" date="2014" name="BMC Genomics">
        <title>Genome sequencing of four Aureobasidium pullulans varieties: biotechnological potential, stress tolerance, and description of new species.</title>
        <authorList>
            <person name="Gostin Ar C."/>
            <person name="Ohm R.A."/>
            <person name="Kogej T."/>
            <person name="Sonjak S."/>
            <person name="Turk M."/>
            <person name="Zajc J."/>
            <person name="Zalar P."/>
            <person name="Grube M."/>
            <person name="Sun H."/>
            <person name="Han J."/>
            <person name="Sharma A."/>
            <person name="Chiniquy J."/>
            <person name="Ngan C.Y."/>
            <person name="Lipzen A."/>
            <person name="Barry K."/>
            <person name="Grigoriev I.V."/>
            <person name="Gunde-Cimerman N."/>
        </authorList>
    </citation>
    <scope>NUCLEOTIDE SEQUENCE [LARGE SCALE GENOMIC DNA]</scope>
    <source>
        <strain evidence="5 6">EXF-2481</strain>
    </source>
</reference>
<keyword evidence="2" id="KW-0678">Repressor</keyword>
<dbReference type="EMBL" id="KL584790">
    <property type="protein sequence ID" value="KEQ90497.1"/>
    <property type="molecule type" value="Genomic_DNA"/>
</dbReference>
<evidence type="ECO:0000313" key="5">
    <source>
        <dbReference type="EMBL" id="KEQ90497.1"/>
    </source>
</evidence>
<dbReference type="GO" id="GO:0003714">
    <property type="term" value="F:transcription corepressor activity"/>
    <property type="evidence" value="ECO:0007669"/>
    <property type="project" value="InterPro"/>
</dbReference>
<dbReference type="GO" id="GO:0000785">
    <property type="term" value="C:chromatin"/>
    <property type="evidence" value="ECO:0007669"/>
    <property type="project" value="TreeGrafter"/>
</dbReference>
<organism evidence="5 6">
    <name type="scientific">Aureobasidium subglaciale (strain EXF-2481)</name>
    <name type="common">Aureobasidium pullulans var. subglaciale</name>
    <dbReference type="NCBI Taxonomy" id="1043005"/>
    <lineage>
        <taxon>Eukaryota</taxon>
        <taxon>Fungi</taxon>
        <taxon>Dikarya</taxon>
        <taxon>Ascomycota</taxon>
        <taxon>Pezizomycotina</taxon>
        <taxon>Dothideomycetes</taxon>
        <taxon>Dothideomycetidae</taxon>
        <taxon>Dothideales</taxon>
        <taxon>Saccotheciaceae</taxon>
        <taxon>Aureobasidium</taxon>
    </lineage>
</organism>
<dbReference type="InParanoid" id="A0A074Y8F1"/>
<accession>A0A074Y8F1</accession>
<evidence type="ECO:0000256" key="2">
    <source>
        <dbReference type="ARBA" id="ARBA00022491"/>
    </source>
</evidence>
<evidence type="ECO:0000256" key="3">
    <source>
        <dbReference type="ARBA" id="ARBA00023242"/>
    </source>
</evidence>
<keyword evidence="3 4" id="KW-0539">Nucleus</keyword>
<keyword evidence="6" id="KW-1185">Reference proteome</keyword>
<dbReference type="Gene3D" id="1.20.1160.11">
    <property type="entry name" value="Paired amphipathic helix"/>
    <property type="match status" value="2"/>
</dbReference>
<evidence type="ECO:0000256" key="1">
    <source>
        <dbReference type="ARBA" id="ARBA00004123"/>
    </source>
</evidence>
<proteinExistence type="predicted"/>
<dbReference type="Proteomes" id="UP000030641">
    <property type="component" value="Unassembled WGS sequence"/>
</dbReference>
<dbReference type="STRING" id="1043005.A0A074Y8F1"/>
<gene>
    <name evidence="5" type="ORF">AUEXF2481DRAFT_45055</name>
</gene>
<comment type="subcellular location">
    <subcellularLocation>
        <location evidence="1 4">Nucleus</location>
    </subcellularLocation>
</comment>
<dbReference type="GeneID" id="25367843"/>
<dbReference type="InterPro" id="IPR039774">
    <property type="entry name" value="Sin3-like"/>
</dbReference>
<dbReference type="AlphaFoldDB" id="A0A074Y8F1"/>
<evidence type="ECO:0000256" key="4">
    <source>
        <dbReference type="PROSITE-ProRule" id="PRU00810"/>
    </source>
</evidence>
<dbReference type="SUPFAM" id="SSF47762">
    <property type="entry name" value="PAH2 domain"/>
    <property type="match status" value="2"/>
</dbReference>
<dbReference type="GO" id="GO:0000122">
    <property type="term" value="P:negative regulation of transcription by RNA polymerase II"/>
    <property type="evidence" value="ECO:0007669"/>
    <property type="project" value="TreeGrafter"/>
</dbReference>
<sequence>MQTGKPSIGASAESSQASNMDEALAYLEKIQTRYATQPEIYEAFLDIMKDLKKGAISPPDAVAHVNMLFEDDAELTKDFQQFAMQQSGPFPDITSSAETRKTPSLDQVTESNMNDAFAYLDKVKAHCATNPKTHDSFLLIMRDLHKGTIDQADATLLVNKLFEGDAEIRKGFETFVS</sequence>
<dbReference type="RefSeq" id="XP_013338965.1">
    <property type="nucleotide sequence ID" value="XM_013483511.1"/>
</dbReference>